<proteinExistence type="predicted"/>
<dbReference type="GO" id="GO:0016787">
    <property type="term" value="F:hydrolase activity"/>
    <property type="evidence" value="ECO:0007669"/>
    <property type="project" value="UniProtKB-KW"/>
</dbReference>
<evidence type="ECO:0000256" key="1">
    <source>
        <dbReference type="ARBA" id="ARBA00022729"/>
    </source>
</evidence>
<dbReference type="PANTHER" id="PTHR43405:SF1">
    <property type="entry name" value="GLYCOSYL HYDROLASE DIGH"/>
    <property type="match status" value="1"/>
</dbReference>
<dbReference type="InterPro" id="IPR017853">
    <property type="entry name" value="GH"/>
</dbReference>
<evidence type="ECO:0000259" key="2">
    <source>
        <dbReference type="Pfam" id="PF02638"/>
    </source>
</evidence>
<dbReference type="Gene3D" id="3.20.20.80">
    <property type="entry name" value="Glycosidases"/>
    <property type="match status" value="1"/>
</dbReference>
<keyword evidence="1" id="KW-0732">Signal</keyword>
<accession>A0A929FCW9</accession>
<dbReference type="Proteomes" id="UP000615026">
    <property type="component" value="Unassembled WGS sequence"/>
</dbReference>
<name>A0A929FCW9_LEPEC</name>
<evidence type="ECO:0000313" key="3">
    <source>
        <dbReference type="EMBL" id="MBE9070028.1"/>
    </source>
</evidence>
<protein>
    <submittedName>
        <fullName evidence="3">Glycoside hydrolase family 10 protein</fullName>
    </submittedName>
</protein>
<evidence type="ECO:0000313" key="4">
    <source>
        <dbReference type="Proteomes" id="UP000615026"/>
    </source>
</evidence>
<keyword evidence="3" id="KW-0378">Hydrolase</keyword>
<gene>
    <name evidence="3" type="ORF">IQ260_25635</name>
</gene>
<dbReference type="InterPro" id="IPR052177">
    <property type="entry name" value="Divisome_Glycosyl_Hydrolase"/>
</dbReference>
<dbReference type="EMBL" id="JADEXP010000360">
    <property type="protein sequence ID" value="MBE9070028.1"/>
    <property type="molecule type" value="Genomic_DNA"/>
</dbReference>
<dbReference type="InterPro" id="IPR003790">
    <property type="entry name" value="GHL10"/>
</dbReference>
<dbReference type="SUPFAM" id="SSF51445">
    <property type="entry name" value="(Trans)glycosidases"/>
    <property type="match status" value="1"/>
</dbReference>
<comment type="caution">
    <text evidence="3">The sequence shown here is derived from an EMBL/GenBank/DDBJ whole genome shotgun (WGS) entry which is preliminary data.</text>
</comment>
<reference evidence="3" key="1">
    <citation type="submission" date="2020-10" db="EMBL/GenBank/DDBJ databases">
        <authorList>
            <person name="Castelo-Branco R."/>
            <person name="Eusebio N."/>
            <person name="Adriana R."/>
            <person name="Vieira A."/>
            <person name="Brugerolle De Fraissinette N."/>
            <person name="Rezende De Castro R."/>
            <person name="Schneider M.P."/>
            <person name="Vasconcelos V."/>
            <person name="Leao P.N."/>
        </authorList>
    </citation>
    <scope>NUCLEOTIDE SEQUENCE</scope>
    <source>
        <strain evidence="3">LEGE 11479</strain>
    </source>
</reference>
<dbReference type="AlphaFoldDB" id="A0A929FCW9"/>
<dbReference type="PANTHER" id="PTHR43405">
    <property type="entry name" value="GLYCOSYL HYDROLASE DIGH"/>
    <property type="match status" value="1"/>
</dbReference>
<feature type="domain" description="Glycosyl hydrolase-like 10" evidence="2">
    <location>
        <begin position="227"/>
        <end position="546"/>
    </location>
</feature>
<keyword evidence="4" id="KW-1185">Reference proteome</keyword>
<dbReference type="RefSeq" id="WP_193995910.1">
    <property type="nucleotide sequence ID" value="NZ_JADEXP010000360.1"/>
</dbReference>
<organism evidence="3 4">
    <name type="scientific">Leptolyngbya cf. ectocarpi LEGE 11479</name>
    <dbReference type="NCBI Taxonomy" id="1828722"/>
    <lineage>
        <taxon>Bacteria</taxon>
        <taxon>Bacillati</taxon>
        <taxon>Cyanobacteriota</taxon>
        <taxon>Cyanophyceae</taxon>
        <taxon>Leptolyngbyales</taxon>
        <taxon>Leptolyngbyaceae</taxon>
        <taxon>Leptolyngbya group</taxon>
        <taxon>Leptolyngbya</taxon>
    </lineage>
</organism>
<dbReference type="Pfam" id="PF02638">
    <property type="entry name" value="GHL10"/>
    <property type="match status" value="1"/>
</dbReference>
<sequence>MAFNLSFIRSKHLRYGVLALFICLWIGWTGLGATAAESWQQQPCVAALNQRQILPVGAVRYGAQPISQQQFAAAVLRAFPGKFAAANASLGLTFAGETEVEQLLTAALGERSVGERAILRSQALAVLTTGAALPAQAQATRLVEATFRDSSLMAADREGVAAALAQGVIPMAAGSRNPLRLNPNRNETYGRAARLLCAASPDPALAALVPDRIQPATMAPAAIPQDELRGVWLTNVDSQVLFSRENLESGLERLAQLNFNTVYPTVWNWGYTLYPSAVAQRTFGYKQGLYPDVDNTGERNEALEAAQGDRDMLLELINLARPLGLRVIPWFEFGFMAPADSALARTHPDWLTQKADGSTVKAEGTHNRVWLNPFHPEVQQFMLDMVSELVANYPIDGLQMDDHFGLPAVYGYDPYTVSLYRQEHSGQAPPRDIHDPEWTRWRADKITDVMARTFAVVKARRPQAIMSVSPNPHEFAYKHFLQDWDTWVNQGYVEELIIQLYRSDLGRFVWEMGRAPAQAARRHIPTAVGVLSGLKGRSVSMDWIQEQVSAIRDRSYAGVSFFFYESLWWSETETLEQRQQSLRQLFPKKVSAPQV</sequence>